<dbReference type="EMBL" id="UINC01178445">
    <property type="protein sequence ID" value="SVD86605.1"/>
    <property type="molecule type" value="Genomic_DNA"/>
</dbReference>
<proteinExistence type="predicted"/>
<dbReference type="InterPro" id="IPR004045">
    <property type="entry name" value="Glutathione_S-Trfase_N"/>
</dbReference>
<evidence type="ECO:0000313" key="2">
    <source>
        <dbReference type="EMBL" id="SVD86605.1"/>
    </source>
</evidence>
<dbReference type="Gene3D" id="3.40.30.10">
    <property type="entry name" value="Glutaredoxin"/>
    <property type="match status" value="1"/>
</dbReference>
<gene>
    <name evidence="2" type="ORF">METZ01_LOCUS439459</name>
</gene>
<protein>
    <recommendedName>
        <fullName evidence="1">GST N-terminal domain-containing protein</fullName>
    </recommendedName>
</protein>
<dbReference type="InterPro" id="IPR036249">
    <property type="entry name" value="Thioredoxin-like_sf"/>
</dbReference>
<accession>A0A382YUU7</accession>
<sequence>MQDQIILYNGPNSPFGRKTKITSLVQEINLEEKIINVYESGFLDQHNPLREIPTLVVNKLTIMDSDNICLYLDSISKKNTLFPKKNY</sequence>
<reference evidence="2" key="1">
    <citation type="submission" date="2018-05" db="EMBL/GenBank/DDBJ databases">
        <authorList>
            <person name="Lanie J.A."/>
            <person name="Ng W.-L."/>
            <person name="Kazmierczak K.M."/>
            <person name="Andrzejewski T.M."/>
            <person name="Davidsen T.M."/>
            <person name="Wayne K.J."/>
            <person name="Tettelin H."/>
            <person name="Glass J.I."/>
            <person name="Rusch D."/>
            <person name="Podicherti R."/>
            <person name="Tsui H.-C.T."/>
            <person name="Winkler M.E."/>
        </authorList>
    </citation>
    <scope>NUCLEOTIDE SEQUENCE</scope>
</reference>
<feature type="non-terminal residue" evidence="2">
    <location>
        <position position="87"/>
    </location>
</feature>
<dbReference type="SUPFAM" id="SSF52833">
    <property type="entry name" value="Thioredoxin-like"/>
    <property type="match status" value="1"/>
</dbReference>
<organism evidence="2">
    <name type="scientific">marine metagenome</name>
    <dbReference type="NCBI Taxonomy" id="408172"/>
    <lineage>
        <taxon>unclassified sequences</taxon>
        <taxon>metagenomes</taxon>
        <taxon>ecological metagenomes</taxon>
    </lineage>
</organism>
<name>A0A382YUU7_9ZZZZ</name>
<dbReference type="Pfam" id="PF13417">
    <property type="entry name" value="GST_N_3"/>
    <property type="match status" value="1"/>
</dbReference>
<dbReference type="PROSITE" id="PS50404">
    <property type="entry name" value="GST_NTER"/>
    <property type="match status" value="1"/>
</dbReference>
<evidence type="ECO:0000259" key="1">
    <source>
        <dbReference type="PROSITE" id="PS50404"/>
    </source>
</evidence>
<dbReference type="AlphaFoldDB" id="A0A382YUU7"/>
<feature type="domain" description="GST N-terminal" evidence="1">
    <location>
        <begin position="3"/>
        <end position="80"/>
    </location>
</feature>